<comment type="caution">
    <text evidence="8">The sequence shown here is derived from an EMBL/GenBank/DDBJ whole genome shotgun (WGS) entry which is preliminary data.</text>
</comment>
<dbReference type="PANTHER" id="PTHR24305">
    <property type="entry name" value="CYTOCHROME P450"/>
    <property type="match status" value="1"/>
</dbReference>
<evidence type="ECO:0000256" key="3">
    <source>
        <dbReference type="ARBA" id="ARBA00022723"/>
    </source>
</evidence>
<protein>
    <recommendedName>
        <fullName evidence="7">Zn(2)-C6 fungal-type domain-containing protein</fullName>
    </recommendedName>
</protein>
<comment type="cofactor">
    <cofactor evidence="1 6">
        <name>heme</name>
        <dbReference type="ChEBI" id="CHEBI:30413"/>
    </cofactor>
</comment>
<evidence type="ECO:0000256" key="5">
    <source>
        <dbReference type="ARBA" id="ARBA00023242"/>
    </source>
</evidence>
<reference evidence="8 9" key="1">
    <citation type="submission" date="2017-06" db="EMBL/GenBank/DDBJ databases">
        <title>Comparative genomic analysis of Ambrosia Fusariam Clade fungi.</title>
        <authorList>
            <person name="Stajich J.E."/>
            <person name="Carrillo J."/>
            <person name="Kijimoto T."/>
            <person name="Eskalen A."/>
            <person name="O'Donnell K."/>
            <person name="Kasson M."/>
        </authorList>
    </citation>
    <scope>NUCLEOTIDE SEQUENCE [LARGE SCALE GENOMIC DNA]</scope>
    <source>
        <strain evidence="8 9">NRRL62584</strain>
    </source>
</reference>
<dbReference type="Pfam" id="PF00172">
    <property type="entry name" value="Zn_clus"/>
    <property type="match status" value="1"/>
</dbReference>
<gene>
    <name evidence="8" type="ORF">CEP54_013288</name>
</gene>
<dbReference type="PROSITE" id="PS00086">
    <property type="entry name" value="CYTOCHROME_P450"/>
    <property type="match status" value="1"/>
</dbReference>
<dbReference type="InterPro" id="IPR050121">
    <property type="entry name" value="Cytochrome_P450_monoxygenase"/>
</dbReference>
<accession>A0A428P3P9</accession>
<sequence length="767" mass="86697">MKKQRQPLNQGCYTCERRRILCDRASPSCLKCTKKGLVCPGYGQRLRWAGGAAIRGRLAQAEETIAGDAGSSSGDEIWTNASSFHSISKKTLHKLIDHWDKQIARLMVWVDSDDNPYRRYVTPMAYRHPVVGLAMAAVSSQHASISLEDDSFSENARNEAIGMISAYVKNITTHVMSGRELGNQLDERAVEWVLAAMLLLSCYEMADSGSAAADFHRRAARSLVNTFETTGRGESLLLNFLRNQLSVHDTFACTTSFDLSSMQQVILPHTVDDSILFSTYLRYLYDVTLLSRQLKPSSARLDRLGLTFSHLRTQFEIARGETLMTAGRLTLQPASRRRDFICVVNIHYYAALLYSTRCLEIYINEQRKELIDGLFGQVAAMSAIDEWLHCLPWSLFIAGVESYGDDHAKRKRLLADRYANSNVLKPASLNGIENRAREFARQCGESTGSNVDVYIKLHAFACDGVTHHLFQPYGTDCLGNPGDREMMDQVNADDSLRSRLFMLYAPTLYKYSSKILDCFFEPRATPLADNFVTKRSKLDDPEEFTLLRRLRSKLGDELAEGDIASECLDHMVAGIDTTGDVLCFLIWELSQPRSAQFQDELRRELMGNPDMAFDKLPVLDSIVQEGLRCFPAIPMSLPRVVPKDGRVIDDLFVPEDTVVSCQAYSVQRHHAHVFPEPDRFNPHRWMSNENDAEMRRHIFAFSYGGRGCIGKHLAYAEMKLLLREVYSQYKTVPDPSMTEESMRSHDQIISARPYGQKCLLRFLPAAS</sequence>
<dbReference type="SMART" id="SM00066">
    <property type="entry name" value="GAL4"/>
    <property type="match status" value="1"/>
</dbReference>
<dbReference type="InterPro" id="IPR017972">
    <property type="entry name" value="Cyt_P450_CS"/>
</dbReference>
<proteinExistence type="predicted"/>
<evidence type="ECO:0000259" key="7">
    <source>
        <dbReference type="PROSITE" id="PS50048"/>
    </source>
</evidence>
<dbReference type="InterPro" id="IPR036864">
    <property type="entry name" value="Zn2-C6_fun-type_DNA-bd_sf"/>
</dbReference>
<dbReference type="Pfam" id="PF00067">
    <property type="entry name" value="p450"/>
    <property type="match status" value="1"/>
</dbReference>
<dbReference type="GO" id="GO:0008270">
    <property type="term" value="F:zinc ion binding"/>
    <property type="evidence" value="ECO:0007669"/>
    <property type="project" value="InterPro"/>
</dbReference>
<dbReference type="InterPro" id="IPR002401">
    <property type="entry name" value="Cyt_P450_E_grp-I"/>
</dbReference>
<dbReference type="InterPro" id="IPR036396">
    <property type="entry name" value="Cyt_P450_sf"/>
</dbReference>
<organism evidence="8 9">
    <name type="scientific">Fusarium duplospermum</name>
    <dbReference type="NCBI Taxonomy" id="1325734"/>
    <lineage>
        <taxon>Eukaryota</taxon>
        <taxon>Fungi</taxon>
        <taxon>Dikarya</taxon>
        <taxon>Ascomycota</taxon>
        <taxon>Pezizomycotina</taxon>
        <taxon>Sordariomycetes</taxon>
        <taxon>Hypocreomycetidae</taxon>
        <taxon>Hypocreales</taxon>
        <taxon>Nectriaceae</taxon>
        <taxon>Fusarium</taxon>
        <taxon>Fusarium solani species complex</taxon>
    </lineage>
</organism>
<dbReference type="SUPFAM" id="SSF57701">
    <property type="entry name" value="Zn2/Cys6 DNA-binding domain"/>
    <property type="match status" value="1"/>
</dbReference>
<keyword evidence="4 6" id="KW-0408">Iron</keyword>
<dbReference type="GO" id="GO:0004497">
    <property type="term" value="F:monooxygenase activity"/>
    <property type="evidence" value="ECO:0007669"/>
    <property type="project" value="InterPro"/>
</dbReference>
<dbReference type="InterPro" id="IPR001138">
    <property type="entry name" value="Zn2Cys6_DnaBD"/>
</dbReference>
<feature type="domain" description="Zn(2)-C6 fungal-type" evidence="7">
    <location>
        <begin position="11"/>
        <end position="39"/>
    </location>
</feature>
<evidence type="ECO:0000256" key="4">
    <source>
        <dbReference type="ARBA" id="ARBA00023004"/>
    </source>
</evidence>
<evidence type="ECO:0000313" key="8">
    <source>
        <dbReference type="EMBL" id="RSL47658.1"/>
    </source>
</evidence>
<dbReference type="PANTHER" id="PTHR24305:SF164">
    <property type="entry name" value="P450, PUTATIVE (EUROFUNG)-RELATED"/>
    <property type="match status" value="1"/>
</dbReference>
<dbReference type="InterPro" id="IPR001128">
    <property type="entry name" value="Cyt_P450"/>
</dbReference>
<keyword evidence="5" id="KW-0539">Nucleus</keyword>
<evidence type="ECO:0000256" key="2">
    <source>
        <dbReference type="ARBA" id="ARBA00022617"/>
    </source>
</evidence>
<evidence type="ECO:0000256" key="1">
    <source>
        <dbReference type="ARBA" id="ARBA00001971"/>
    </source>
</evidence>
<name>A0A428P3P9_9HYPO</name>
<dbReference type="OrthoDB" id="1470350at2759"/>
<keyword evidence="9" id="KW-1185">Reference proteome</keyword>
<keyword evidence="3 6" id="KW-0479">Metal-binding</keyword>
<dbReference type="GO" id="GO:0016705">
    <property type="term" value="F:oxidoreductase activity, acting on paired donors, with incorporation or reduction of molecular oxygen"/>
    <property type="evidence" value="ECO:0007669"/>
    <property type="project" value="InterPro"/>
</dbReference>
<dbReference type="GO" id="GO:0005506">
    <property type="term" value="F:iron ion binding"/>
    <property type="evidence" value="ECO:0007669"/>
    <property type="project" value="InterPro"/>
</dbReference>
<dbReference type="STRING" id="1325734.A0A428P3P9"/>
<keyword evidence="2 6" id="KW-0349">Heme</keyword>
<dbReference type="GO" id="GO:0000981">
    <property type="term" value="F:DNA-binding transcription factor activity, RNA polymerase II-specific"/>
    <property type="evidence" value="ECO:0007669"/>
    <property type="project" value="InterPro"/>
</dbReference>
<feature type="binding site" description="axial binding residue" evidence="6">
    <location>
        <position position="708"/>
    </location>
    <ligand>
        <name>heme</name>
        <dbReference type="ChEBI" id="CHEBI:30413"/>
    </ligand>
    <ligandPart>
        <name>Fe</name>
        <dbReference type="ChEBI" id="CHEBI:18248"/>
    </ligandPart>
</feature>
<dbReference type="PRINTS" id="PR00463">
    <property type="entry name" value="EP450I"/>
</dbReference>
<dbReference type="Gene3D" id="4.10.240.10">
    <property type="entry name" value="Zn(2)-C6 fungal-type DNA-binding domain"/>
    <property type="match status" value="1"/>
</dbReference>
<evidence type="ECO:0000313" key="9">
    <source>
        <dbReference type="Proteomes" id="UP000288168"/>
    </source>
</evidence>
<evidence type="ECO:0000256" key="6">
    <source>
        <dbReference type="PIRSR" id="PIRSR602401-1"/>
    </source>
</evidence>
<dbReference type="EMBL" id="NKCI01000212">
    <property type="protein sequence ID" value="RSL47658.1"/>
    <property type="molecule type" value="Genomic_DNA"/>
</dbReference>
<dbReference type="GO" id="GO:0020037">
    <property type="term" value="F:heme binding"/>
    <property type="evidence" value="ECO:0007669"/>
    <property type="project" value="InterPro"/>
</dbReference>
<dbReference type="PRINTS" id="PR00385">
    <property type="entry name" value="P450"/>
</dbReference>
<dbReference type="SUPFAM" id="SSF48264">
    <property type="entry name" value="Cytochrome P450"/>
    <property type="match status" value="1"/>
</dbReference>
<dbReference type="PROSITE" id="PS50048">
    <property type="entry name" value="ZN2_CY6_FUNGAL_2"/>
    <property type="match status" value="1"/>
</dbReference>
<dbReference type="Proteomes" id="UP000288168">
    <property type="component" value="Unassembled WGS sequence"/>
</dbReference>
<dbReference type="Gene3D" id="1.10.630.10">
    <property type="entry name" value="Cytochrome P450"/>
    <property type="match status" value="1"/>
</dbReference>
<dbReference type="CDD" id="cd00067">
    <property type="entry name" value="GAL4"/>
    <property type="match status" value="1"/>
</dbReference>
<dbReference type="AlphaFoldDB" id="A0A428P3P9"/>